<accession>A0A9X4ADF9</accession>
<organism evidence="2 3">
    <name type="scientific">Lactobacillus amylovorus</name>
    <dbReference type="NCBI Taxonomy" id="1604"/>
    <lineage>
        <taxon>Bacteria</taxon>
        <taxon>Bacillati</taxon>
        <taxon>Bacillota</taxon>
        <taxon>Bacilli</taxon>
        <taxon>Lactobacillales</taxon>
        <taxon>Lactobacillaceae</taxon>
        <taxon>Lactobacillus</taxon>
    </lineage>
</organism>
<keyword evidence="1" id="KW-0472">Membrane</keyword>
<dbReference type="EMBL" id="JAOTGU010000010">
    <property type="protein sequence ID" value="MDB6262398.1"/>
    <property type="molecule type" value="Genomic_DNA"/>
</dbReference>
<dbReference type="RefSeq" id="WP_271870302.1">
    <property type="nucleotide sequence ID" value="NZ_JAOTGU010000010.1"/>
</dbReference>
<proteinExistence type="predicted"/>
<reference evidence="2" key="2">
    <citation type="submission" date="2022-10" db="EMBL/GenBank/DDBJ databases">
        <authorList>
            <person name="Kostovova I."/>
            <person name="Moravkova M."/>
            <person name="Pechar R."/>
        </authorList>
    </citation>
    <scope>NUCLEOTIDE SEQUENCE</scope>
    <source>
        <strain evidence="2">M356A</strain>
    </source>
</reference>
<evidence type="ECO:0000313" key="3">
    <source>
        <dbReference type="Proteomes" id="UP001143700"/>
    </source>
</evidence>
<comment type="caution">
    <text evidence="2">The sequence shown here is derived from an EMBL/GenBank/DDBJ whole genome shotgun (WGS) entry which is preliminary data.</text>
</comment>
<keyword evidence="1" id="KW-1133">Transmembrane helix</keyword>
<feature type="transmembrane region" description="Helical" evidence="1">
    <location>
        <begin position="50"/>
        <end position="73"/>
    </location>
</feature>
<dbReference type="Proteomes" id="UP001143700">
    <property type="component" value="Unassembled WGS sequence"/>
</dbReference>
<feature type="transmembrane region" description="Helical" evidence="1">
    <location>
        <begin position="79"/>
        <end position="100"/>
    </location>
</feature>
<evidence type="ECO:0000256" key="1">
    <source>
        <dbReference type="SAM" id="Phobius"/>
    </source>
</evidence>
<gene>
    <name evidence="2" type="ORF">ODV15_07535</name>
</gene>
<name>A0A9X4ADF9_LACAM</name>
<dbReference type="AlphaFoldDB" id="A0A9X4ADF9"/>
<feature type="transmembrane region" description="Helical" evidence="1">
    <location>
        <begin position="6"/>
        <end position="29"/>
    </location>
</feature>
<reference evidence="2" key="1">
    <citation type="journal article" date="2022" name="Microorganisms">
        <title>Antibiotic Susceptibility, Resistance Gene Determinants and Corresponding Genomic Regions in Lactobacillus amylovorus Isolates Derived from Wild Boars and Domestic Pigs.</title>
        <authorList>
            <person name="Moravkova M."/>
            <person name="Kostovova I."/>
            <person name="Kavanova K."/>
            <person name="Pechar R."/>
            <person name="Stanek S."/>
            <person name="Brychta A."/>
            <person name="Zeman M."/>
            <person name="Kubasova T."/>
        </authorList>
    </citation>
    <scope>NUCLEOTIDE SEQUENCE</scope>
    <source>
        <strain evidence="2">M356A</strain>
    </source>
</reference>
<sequence>MSVYISLGLTYAFFILICFALPFLVSNLLHSEWQRESFRDKSTWELFRTVYIKDTLKLLALGLPVLTILLLWLNLVKLWFGWKLGLTTLMVIFVGAVIMIDRKLKQK</sequence>
<protein>
    <submittedName>
        <fullName evidence="2">Uncharacterized protein</fullName>
    </submittedName>
</protein>
<evidence type="ECO:0000313" key="2">
    <source>
        <dbReference type="EMBL" id="MDB6262398.1"/>
    </source>
</evidence>
<keyword evidence="1" id="KW-0812">Transmembrane</keyword>